<dbReference type="Pfam" id="PF00071">
    <property type="entry name" value="Ras"/>
    <property type="match status" value="1"/>
</dbReference>
<comment type="caution">
    <text evidence="3">The sequence shown here is derived from an EMBL/GenBank/DDBJ whole genome shotgun (WGS) entry which is preliminary data.</text>
</comment>
<keyword evidence="1" id="KW-0547">Nucleotide-binding</keyword>
<dbReference type="AlphaFoldDB" id="A0A1R2BF83"/>
<sequence>MKDQDDIESPFIDILLYGAKDCGRSSFYSRYKNSKFDNTIPTSDQYSFYIKNIVIDNLDYKIRLWDPCIKACYTMIPNEFYDLKNTGILILVDLTTYTIYEDTARLHQFLYLHEKGDHCLCFVGTKNDLVGLRKISSEDMLMIAERYGIGYMECSSLTGFGVDECIMFTARHIIDKYIHIRIL</sequence>
<reference evidence="3 4" key="1">
    <citation type="submission" date="2016-11" db="EMBL/GenBank/DDBJ databases">
        <title>The macronuclear genome of Stentor coeruleus: a giant cell with tiny introns.</title>
        <authorList>
            <person name="Slabodnick M."/>
            <person name="Ruby J.G."/>
            <person name="Reiff S.B."/>
            <person name="Swart E.C."/>
            <person name="Gosai S."/>
            <person name="Prabakaran S."/>
            <person name="Witkowska E."/>
            <person name="Larue G.E."/>
            <person name="Fisher S."/>
            <person name="Freeman R.M."/>
            <person name="Gunawardena J."/>
            <person name="Chu W."/>
            <person name="Stover N.A."/>
            <person name="Gregory B.D."/>
            <person name="Nowacki M."/>
            <person name="Derisi J."/>
            <person name="Roy S.W."/>
            <person name="Marshall W.F."/>
            <person name="Sood P."/>
        </authorList>
    </citation>
    <scope>NUCLEOTIDE SEQUENCE [LARGE SCALE GENOMIC DNA]</scope>
    <source>
        <strain evidence="3">WM001</strain>
    </source>
</reference>
<dbReference type="SUPFAM" id="SSF52540">
    <property type="entry name" value="P-loop containing nucleoside triphosphate hydrolases"/>
    <property type="match status" value="1"/>
</dbReference>
<dbReference type="InterPro" id="IPR027417">
    <property type="entry name" value="P-loop_NTPase"/>
</dbReference>
<keyword evidence="2" id="KW-0342">GTP-binding</keyword>
<dbReference type="EMBL" id="MPUH01000698">
    <property type="protein sequence ID" value="OMJ75305.1"/>
    <property type="molecule type" value="Genomic_DNA"/>
</dbReference>
<evidence type="ECO:0000313" key="4">
    <source>
        <dbReference type="Proteomes" id="UP000187209"/>
    </source>
</evidence>
<dbReference type="PROSITE" id="PS51419">
    <property type="entry name" value="RAB"/>
    <property type="match status" value="1"/>
</dbReference>
<dbReference type="PRINTS" id="PR00449">
    <property type="entry name" value="RASTRNSFRMNG"/>
</dbReference>
<evidence type="ECO:0000313" key="3">
    <source>
        <dbReference type="EMBL" id="OMJ75305.1"/>
    </source>
</evidence>
<dbReference type="SMART" id="SM00175">
    <property type="entry name" value="RAB"/>
    <property type="match status" value="1"/>
</dbReference>
<name>A0A1R2BF83_9CILI</name>
<evidence type="ECO:0000256" key="1">
    <source>
        <dbReference type="ARBA" id="ARBA00022741"/>
    </source>
</evidence>
<keyword evidence="4" id="KW-1185">Reference proteome</keyword>
<dbReference type="Proteomes" id="UP000187209">
    <property type="component" value="Unassembled WGS sequence"/>
</dbReference>
<dbReference type="GO" id="GO:0003924">
    <property type="term" value="F:GTPase activity"/>
    <property type="evidence" value="ECO:0007669"/>
    <property type="project" value="InterPro"/>
</dbReference>
<accession>A0A1R2BF83</accession>
<protein>
    <submittedName>
        <fullName evidence="3">Uncharacterized protein</fullName>
    </submittedName>
</protein>
<dbReference type="Gene3D" id="3.40.50.300">
    <property type="entry name" value="P-loop containing nucleotide triphosphate hydrolases"/>
    <property type="match status" value="1"/>
</dbReference>
<dbReference type="OrthoDB" id="28357at2759"/>
<organism evidence="3 4">
    <name type="scientific">Stentor coeruleus</name>
    <dbReference type="NCBI Taxonomy" id="5963"/>
    <lineage>
        <taxon>Eukaryota</taxon>
        <taxon>Sar</taxon>
        <taxon>Alveolata</taxon>
        <taxon>Ciliophora</taxon>
        <taxon>Postciliodesmatophora</taxon>
        <taxon>Heterotrichea</taxon>
        <taxon>Heterotrichida</taxon>
        <taxon>Stentoridae</taxon>
        <taxon>Stentor</taxon>
    </lineage>
</organism>
<dbReference type="GO" id="GO:0005525">
    <property type="term" value="F:GTP binding"/>
    <property type="evidence" value="ECO:0007669"/>
    <property type="project" value="UniProtKB-KW"/>
</dbReference>
<dbReference type="InterPro" id="IPR001806">
    <property type="entry name" value="Small_GTPase"/>
</dbReference>
<dbReference type="PANTHER" id="PTHR47977">
    <property type="entry name" value="RAS-RELATED PROTEIN RAB"/>
    <property type="match status" value="1"/>
</dbReference>
<proteinExistence type="predicted"/>
<evidence type="ECO:0000256" key="2">
    <source>
        <dbReference type="ARBA" id="ARBA00023134"/>
    </source>
</evidence>
<dbReference type="SMART" id="SM00173">
    <property type="entry name" value="RAS"/>
    <property type="match status" value="1"/>
</dbReference>
<dbReference type="InterPro" id="IPR050227">
    <property type="entry name" value="Rab"/>
</dbReference>
<gene>
    <name evidence="3" type="ORF">SteCoe_25580</name>
</gene>